<organism evidence="3 4">
    <name type="scientific">Acinetobacter rongchengensis</name>
    <dbReference type="NCBI Taxonomy" id="2419601"/>
    <lineage>
        <taxon>Bacteria</taxon>
        <taxon>Pseudomonadati</taxon>
        <taxon>Pseudomonadota</taxon>
        <taxon>Gammaproteobacteria</taxon>
        <taxon>Moraxellales</taxon>
        <taxon>Moraxellaceae</taxon>
        <taxon>Acinetobacter</taxon>
    </lineage>
</organism>
<sequence>MSVKINSAESIRGLACLAVVFSHLAMSFFPYLHHFDANDTTELAWVNALHHSPFGFLYSGDAAVFVFFVLSGFVLSYAILKSPDQVNDKIKSMMIKRYPRLMIPALISCLLIWSVFKVVDIDHHLVGGWLQAFTAQNFSLKQAFYEGTVGAFLFSDSNINWVLWTMTIELMGSFILFLLLYLYHYQKIAFFLASLLIPCLAYFWRGQGFCFGISSFIFGMYIYIYAQPLKNYSAVIMLLIGLYFAGAHNTSNAYSWIHHILGDATYDYCNFIAGVLIVYSILMNPLLSKRLDHPVLVWLGKLSFSIYLLHLLMLYLICIPLFNLFLGWQWNYSLSVIVSAIAAILMTLWVAQGYSRYVDQFAIKVSNWLANTVLRKDSK</sequence>
<evidence type="ECO:0000259" key="2">
    <source>
        <dbReference type="Pfam" id="PF01757"/>
    </source>
</evidence>
<protein>
    <submittedName>
        <fullName evidence="3">Acyltransferase</fullName>
    </submittedName>
</protein>
<gene>
    <name evidence="3" type="ORF">D7V20_03240</name>
</gene>
<dbReference type="GO" id="GO:0016747">
    <property type="term" value="F:acyltransferase activity, transferring groups other than amino-acyl groups"/>
    <property type="evidence" value="ECO:0007669"/>
    <property type="project" value="InterPro"/>
</dbReference>
<evidence type="ECO:0000313" key="3">
    <source>
        <dbReference type="EMBL" id="RKG40100.1"/>
    </source>
</evidence>
<keyword evidence="4" id="KW-1185">Reference proteome</keyword>
<keyword evidence="1" id="KW-1133">Transmembrane helix</keyword>
<dbReference type="PANTHER" id="PTHR23028:SF134">
    <property type="entry name" value="PUTATIVE (AFU_ORTHOLOGUE AFUA_4G08520)-RELATED"/>
    <property type="match status" value="1"/>
</dbReference>
<dbReference type="EMBL" id="RAXT01000003">
    <property type="protein sequence ID" value="RKG40100.1"/>
    <property type="molecule type" value="Genomic_DNA"/>
</dbReference>
<accession>A0A3A8FAQ3</accession>
<feature type="transmembrane region" description="Helical" evidence="1">
    <location>
        <begin position="307"/>
        <end position="326"/>
    </location>
</feature>
<dbReference type="InterPro" id="IPR002656">
    <property type="entry name" value="Acyl_transf_3_dom"/>
</dbReference>
<dbReference type="RefSeq" id="WP_120382897.1">
    <property type="nucleotide sequence ID" value="NZ_RAXT01000003.1"/>
</dbReference>
<keyword evidence="1" id="KW-0812">Transmembrane</keyword>
<feature type="transmembrane region" description="Helical" evidence="1">
    <location>
        <begin position="12"/>
        <end position="32"/>
    </location>
</feature>
<feature type="transmembrane region" description="Helical" evidence="1">
    <location>
        <begin position="161"/>
        <end position="181"/>
    </location>
</feature>
<feature type="transmembrane region" description="Helical" evidence="1">
    <location>
        <begin position="268"/>
        <end position="287"/>
    </location>
</feature>
<feature type="transmembrane region" description="Helical" evidence="1">
    <location>
        <begin position="231"/>
        <end position="248"/>
    </location>
</feature>
<dbReference type="Pfam" id="PF01757">
    <property type="entry name" value="Acyl_transf_3"/>
    <property type="match status" value="1"/>
</dbReference>
<keyword evidence="1" id="KW-0472">Membrane</keyword>
<feature type="domain" description="Acyltransferase 3" evidence="2">
    <location>
        <begin position="9"/>
        <end position="349"/>
    </location>
</feature>
<dbReference type="AlphaFoldDB" id="A0A3A8FAQ3"/>
<evidence type="ECO:0000313" key="4">
    <source>
        <dbReference type="Proteomes" id="UP000280405"/>
    </source>
</evidence>
<evidence type="ECO:0000256" key="1">
    <source>
        <dbReference type="SAM" id="Phobius"/>
    </source>
</evidence>
<feature type="transmembrane region" description="Helical" evidence="1">
    <location>
        <begin position="332"/>
        <end position="351"/>
    </location>
</feature>
<feature type="transmembrane region" description="Helical" evidence="1">
    <location>
        <begin position="210"/>
        <end position="226"/>
    </location>
</feature>
<feature type="transmembrane region" description="Helical" evidence="1">
    <location>
        <begin position="101"/>
        <end position="119"/>
    </location>
</feature>
<dbReference type="OrthoDB" id="9767863at2"/>
<comment type="caution">
    <text evidence="3">The sequence shown here is derived from an EMBL/GenBank/DDBJ whole genome shotgun (WGS) entry which is preliminary data.</text>
</comment>
<dbReference type="Proteomes" id="UP000280405">
    <property type="component" value="Unassembled WGS sequence"/>
</dbReference>
<keyword evidence="3" id="KW-0012">Acyltransferase</keyword>
<name>A0A3A8FAQ3_9GAMM</name>
<dbReference type="PANTHER" id="PTHR23028">
    <property type="entry name" value="ACETYLTRANSFERASE"/>
    <property type="match status" value="1"/>
</dbReference>
<proteinExistence type="predicted"/>
<dbReference type="InterPro" id="IPR050879">
    <property type="entry name" value="Acyltransferase_3"/>
</dbReference>
<feature type="transmembrane region" description="Helical" evidence="1">
    <location>
        <begin position="62"/>
        <end position="80"/>
    </location>
</feature>
<keyword evidence="3" id="KW-0808">Transferase</keyword>
<reference evidence="3 4" key="1">
    <citation type="submission" date="2018-09" db="EMBL/GenBank/DDBJ databases">
        <title>The draft genome of Acinetobacter spp. strains.</title>
        <authorList>
            <person name="Qin J."/>
            <person name="Feng Y."/>
            <person name="Zong Z."/>
        </authorList>
    </citation>
    <scope>NUCLEOTIDE SEQUENCE [LARGE SCALE GENOMIC DNA]</scope>
    <source>
        <strain evidence="3 4">WCHAc060115</strain>
    </source>
</reference>